<evidence type="ECO:0000256" key="1">
    <source>
        <dbReference type="SAM" id="MobiDB-lite"/>
    </source>
</evidence>
<dbReference type="AlphaFoldDB" id="A0A455BH71"/>
<dbReference type="SUPFAM" id="SSF56784">
    <property type="entry name" value="HAD-like"/>
    <property type="match status" value="1"/>
</dbReference>
<feature type="region of interest" description="Disordered" evidence="1">
    <location>
        <begin position="236"/>
        <end position="307"/>
    </location>
</feature>
<dbReference type="CTD" id="8226"/>
<dbReference type="OrthoDB" id="40579at2759"/>
<dbReference type="InterPro" id="IPR036412">
    <property type="entry name" value="HAD-like_sf"/>
</dbReference>
<dbReference type="RefSeq" id="XP_028348304.1">
    <property type="nucleotide sequence ID" value="XM_028492503.2"/>
</dbReference>
<dbReference type="Proteomes" id="UP000248484">
    <property type="component" value="Chromosome 7"/>
</dbReference>
<protein>
    <submittedName>
        <fullName evidence="3">Pseudouridine-5'-phosphatase isoform X1</fullName>
    </submittedName>
</protein>
<accession>A0A455BH71</accession>
<keyword evidence="2" id="KW-1185">Reference proteome</keyword>
<dbReference type="GeneID" id="102976113"/>
<dbReference type="Gene3D" id="1.10.150.240">
    <property type="entry name" value="Putative phosphatase, domain 2"/>
    <property type="match status" value="1"/>
</dbReference>
<dbReference type="PANTHER" id="PTHR18901">
    <property type="entry name" value="2-DEOXYGLUCOSE-6-PHOSPHATE PHOSPHATASE 2"/>
    <property type="match status" value="1"/>
</dbReference>
<dbReference type="Gene3D" id="3.40.50.1000">
    <property type="entry name" value="HAD superfamily/HAD-like"/>
    <property type="match status" value="1"/>
</dbReference>
<gene>
    <name evidence="3" type="primary">PUDP</name>
</gene>
<dbReference type="Pfam" id="PF00702">
    <property type="entry name" value="Hydrolase"/>
    <property type="match status" value="1"/>
</dbReference>
<sequence>MCYRQPSSLSSGGVDQPFPLCWDFFREIKCSVGYRKTRTTQVIMQTLTAATKEPGKTFLQVPPSFVPKEEKKTKAGIYYPAQGSCSSTQSDTERLYSVVFEAVCGRYGKKYSWDVKSLVMGKTALEAAQIIVDTLQLPTSREELVDASQAELKDVFPTAALMPGVEKLIRHLQKHGVPCAVATSSGTASFQMKTSRHEGFFSLFHHVVLGDDPEVRSGKPEPDIFLACARRFSPAPPVEKPLAGRPTIQCTSDANDLESAPNPGSRAQPQRLPPLQTPAPDEVPRPLTLLPSRPQMWVPTQPPFRLL</sequence>
<dbReference type="FunFam" id="1.10.150.240:FF:000001">
    <property type="entry name" value="Haloacid dehalogenase-like hydrolase domain"/>
    <property type="match status" value="1"/>
</dbReference>
<dbReference type="InterPro" id="IPR023198">
    <property type="entry name" value="PGP-like_dom2"/>
</dbReference>
<name>A0A455BH71_PHYMC</name>
<evidence type="ECO:0000313" key="2">
    <source>
        <dbReference type="Proteomes" id="UP000248484"/>
    </source>
</evidence>
<proteinExistence type="predicted"/>
<organism evidence="2 3">
    <name type="scientific">Physeter macrocephalus</name>
    <name type="common">Sperm whale</name>
    <name type="synonym">Physeter catodon</name>
    <dbReference type="NCBI Taxonomy" id="9755"/>
    <lineage>
        <taxon>Eukaryota</taxon>
        <taxon>Metazoa</taxon>
        <taxon>Chordata</taxon>
        <taxon>Craniata</taxon>
        <taxon>Vertebrata</taxon>
        <taxon>Euteleostomi</taxon>
        <taxon>Mammalia</taxon>
        <taxon>Eutheria</taxon>
        <taxon>Laurasiatheria</taxon>
        <taxon>Artiodactyla</taxon>
        <taxon>Whippomorpha</taxon>
        <taxon>Cetacea</taxon>
        <taxon>Odontoceti</taxon>
        <taxon>Physeteridae</taxon>
        <taxon>Physeter</taxon>
    </lineage>
</organism>
<dbReference type="InterPro" id="IPR023214">
    <property type="entry name" value="HAD_sf"/>
</dbReference>
<dbReference type="PANTHER" id="PTHR18901:SF38">
    <property type="entry name" value="PSEUDOURIDINE-5'-PHOSPHATASE"/>
    <property type="match status" value="1"/>
</dbReference>
<reference evidence="3" key="1">
    <citation type="submission" date="2025-08" db="UniProtKB">
        <authorList>
            <consortium name="RefSeq"/>
        </authorList>
    </citation>
    <scope>IDENTIFICATION</scope>
    <source>
        <tissue evidence="3">Muscle</tissue>
    </source>
</reference>
<evidence type="ECO:0000313" key="3">
    <source>
        <dbReference type="RefSeq" id="XP_028348304.1"/>
    </source>
</evidence>
<dbReference type="GO" id="GO:0016791">
    <property type="term" value="F:phosphatase activity"/>
    <property type="evidence" value="ECO:0007669"/>
    <property type="project" value="TreeGrafter"/>
</dbReference>